<name>W4SHI1_9XANT</name>
<accession>W4SHI1</accession>
<dbReference type="InterPro" id="IPR007365">
    <property type="entry name" value="TFR-like_dimer_dom"/>
</dbReference>
<protein>
    <recommendedName>
        <fullName evidence="1">Transferrin receptor-like dimerisation domain-containing protein</fullName>
    </recommendedName>
</protein>
<dbReference type="Proteomes" id="UP000019084">
    <property type="component" value="Unassembled WGS sequence"/>
</dbReference>
<comment type="caution">
    <text evidence="2">The sequence shown here is derived from an EMBL/GenBank/DDBJ whole genome shotgun (WGS) entry which is preliminary data.</text>
</comment>
<organism evidence="2 3">
    <name type="scientific">Xanthomonas arboricola pv. pruni MAFF 301420</name>
    <dbReference type="NCBI Taxonomy" id="1418095"/>
    <lineage>
        <taxon>Bacteria</taxon>
        <taxon>Pseudomonadati</taxon>
        <taxon>Pseudomonadota</taxon>
        <taxon>Gammaproteobacteria</taxon>
        <taxon>Lysobacterales</taxon>
        <taxon>Lysobacteraceae</taxon>
        <taxon>Xanthomonas</taxon>
    </lineage>
</organism>
<gene>
    <name evidence="2" type="ORF">XPR_2243</name>
</gene>
<dbReference type="Gene3D" id="1.20.930.40">
    <property type="entry name" value="Transferrin receptor-like, dimerisation domain"/>
    <property type="match status" value="1"/>
</dbReference>
<dbReference type="AlphaFoldDB" id="W4SHI1"/>
<reference evidence="2 3" key="1">
    <citation type="submission" date="2014-01" db="EMBL/GenBank/DDBJ databases">
        <title>Genome sequence and analysis of Xanthomonas arboricola pv. pruni.</title>
        <authorList>
            <person name="Fujikawa T."/>
            <person name="Nakazono-Nagaoka E."/>
        </authorList>
    </citation>
    <scope>NUCLEOTIDE SEQUENCE [LARGE SCALE GENOMIC DNA]</scope>
    <source>
        <strain evidence="3">MAFF 301420</strain>
    </source>
</reference>
<feature type="domain" description="Transferrin receptor-like dimerisation" evidence="1">
    <location>
        <begin position="2"/>
        <end position="61"/>
    </location>
</feature>
<dbReference type="SUPFAM" id="SSF47672">
    <property type="entry name" value="Transferrin receptor-like dimerisation domain"/>
    <property type="match status" value="1"/>
</dbReference>
<dbReference type="InterPro" id="IPR036757">
    <property type="entry name" value="TFR-like_dimer_dom_sf"/>
</dbReference>
<sequence length="84" mass="9522">MRGTLNASLQRIDQTLLAEGGLPGRPWYRNLIYAPGLATGYEVKTLPGIREALEDRRWEDLSATSCRPPRCWIGIARRSIAIRR</sequence>
<dbReference type="EMBL" id="BAVC01000215">
    <property type="protein sequence ID" value="GAE55608.1"/>
    <property type="molecule type" value="Genomic_DNA"/>
</dbReference>
<evidence type="ECO:0000313" key="3">
    <source>
        <dbReference type="Proteomes" id="UP000019084"/>
    </source>
</evidence>
<evidence type="ECO:0000313" key="2">
    <source>
        <dbReference type="EMBL" id="GAE55608.1"/>
    </source>
</evidence>
<dbReference type="Pfam" id="PF04253">
    <property type="entry name" value="TFR_dimer"/>
    <property type="match status" value="1"/>
</dbReference>
<evidence type="ECO:0000259" key="1">
    <source>
        <dbReference type="Pfam" id="PF04253"/>
    </source>
</evidence>
<proteinExistence type="predicted"/>